<dbReference type="AlphaFoldDB" id="A0A2X0N2U9"/>
<evidence type="ECO:0000313" key="6">
    <source>
        <dbReference type="Proteomes" id="UP000249464"/>
    </source>
</evidence>
<feature type="region of interest" description="Disordered" evidence="2">
    <location>
        <begin position="602"/>
        <end position="643"/>
    </location>
</feature>
<accession>A0A2X0N2U9</accession>
<feature type="region of interest" description="Disordered" evidence="2">
    <location>
        <begin position="291"/>
        <end position="356"/>
    </location>
</feature>
<feature type="region of interest" description="Disordered" evidence="2">
    <location>
        <begin position="224"/>
        <end position="245"/>
    </location>
</feature>
<evidence type="ECO:0000313" key="5">
    <source>
        <dbReference type="EMBL" id="SGY67535.1"/>
    </source>
</evidence>
<dbReference type="PROSITE" id="PS50090">
    <property type="entry name" value="MYB_LIKE"/>
    <property type="match status" value="1"/>
</dbReference>
<feature type="domain" description="HTH myb-type" evidence="4">
    <location>
        <begin position="538"/>
        <end position="585"/>
    </location>
</feature>
<feature type="compositionally biased region" description="Basic residues" evidence="2">
    <location>
        <begin position="608"/>
        <end position="623"/>
    </location>
</feature>
<dbReference type="Gene3D" id="1.10.10.60">
    <property type="entry name" value="Homeodomain-like"/>
    <property type="match status" value="1"/>
</dbReference>
<evidence type="ECO:0000259" key="4">
    <source>
        <dbReference type="PROSITE" id="PS51294"/>
    </source>
</evidence>
<dbReference type="Proteomes" id="UP000249464">
    <property type="component" value="Unassembled WGS sequence"/>
</dbReference>
<sequence>MVVVTAIAMSTAFATTSHRMNSIVTPLPLRDIAHSFESGRMDRISLAETEAPVPESPRPNANVVDQAELDALKVKLSDASFVIEKLKQSHRLDLDRAQVEKELMQRQAEELANQLSQARAFSDVHDPTRRRRAPSLPNALDWSVDHDAFRRDDFVISSFRTRAEEAESRERELREDVKYLQRRLNVVTAQLERYETEMRKSRASFLTTAPIIEQRAEIVLPSTGRLLTPPDESTRRHSAKVNRPATLGDAEAEHLLLAAKTLRAGSTIRRIQKVPLDKAIRRRAKQILQIPSQGLEEELTAATQACPPRPRAHEHEQGGGDEPGPSARHSKRRRTSDVSAFDAAEEGPCRLQEYDESDLEATDIEDYEPLFPVVDPPKRVPSALDVLAEASSAASQSQGSSENLIPSQFSGISSSAVAPTEVLSAFAPPPPPGGYPGHRRFPSGAPTLEPPSPPSQAPAAVVLPKFEVSAQERPRQRQRSSSSIGSKSTSVAAVPVLYPPPAPSSPRPIKAPAWVNGKPRKPRVSISGVKKERAAYVKWNDHEDELLIRAVLKNGLRWENVAADVPQRSYHQVRQRFLRGLKSGWTLPPALEHYAGQVKKVVEENEKKKPRVKGGSRARSRGTRLHDDEDEDDYSDLSDAMSA</sequence>
<dbReference type="SMART" id="SM00717">
    <property type="entry name" value="SANT"/>
    <property type="match status" value="1"/>
</dbReference>
<name>A0A2X0N2U9_9BASI</name>
<feature type="coiled-coil region" evidence="1">
    <location>
        <begin position="156"/>
        <end position="204"/>
    </location>
</feature>
<feature type="compositionally biased region" description="Low complexity" evidence="2">
    <location>
        <begin position="479"/>
        <end position="496"/>
    </location>
</feature>
<evidence type="ECO:0000256" key="1">
    <source>
        <dbReference type="SAM" id="Coils"/>
    </source>
</evidence>
<protein>
    <submittedName>
        <fullName evidence="5">BQ5605_C004g02784 protein</fullName>
    </submittedName>
</protein>
<organism evidence="5 6">
    <name type="scientific">Microbotryum silenes-dioicae</name>
    <dbReference type="NCBI Taxonomy" id="796604"/>
    <lineage>
        <taxon>Eukaryota</taxon>
        <taxon>Fungi</taxon>
        <taxon>Dikarya</taxon>
        <taxon>Basidiomycota</taxon>
        <taxon>Pucciniomycotina</taxon>
        <taxon>Microbotryomycetes</taxon>
        <taxon>Microbotryales</taxon>
        <taxon>Microbotryaceae</taxon>
        <taxon>Microbotryum</taxon>
    </lineage>
</organism>
<dbReference type="PROSITE" id="PS51294">
    <property type="entry name" value="HTH_MYB"/>
    <property type="match status" value="1"/>
</dbReference>
<feature type="compositionally biased region" description="Pro residues" evidence="2">
    <location>
        <begin position="497"/>
        <end position="506"/>
    </location>
</feature>
<dbReference type="Pfam" id="PF00249">
    <property type="entry name" value="Myb_DNA-binding"/>
    <property type="match status" value="1"/>
</dbReference>
<feature type="domain" description="Myb-like" evidence="3">
    <location>
        <begin position="531"/>
        <end position="581"/>
    </location>
</feature>
<reference evidence="5 6" key="1">
    <citation type="submission" date="2016-11" db="EMBL/GenBank/DDBJ databases">
        <authorList>
            <person name="Jaros S."/>
            <person name="Januszkiewicz K."/>
            <person name="Wedrychowicz H."/>
        </authorList>
    </citation>
    <scope>NUCLEOTIDE SEQUENCE [LARGE SCALE GENOMIC DNA]</scope>
</reference>
<proteinExistence type="predicted"/>
<keyword evidence="1" id="KW-0175">Coiled coil</keyword>
<gene>
    <name evidence="5" type="primary">BQ5605_C004g02784</name>
    <name evidence="5" type="ORF">BQ5605_C004G02784</name>
</gene>
<feature type="coiled-coil region" evidence="1">
    <location>
        <begin position="87"/>
        <end position="121"/>
    </location>
</feature>
<dbReference type="InterPro" id="IPR001005">
    <property type="entry name" value="SANT/Myb"/>
</dbReference>
<evidence type="ECO:0000259" key="3">
    <source>
        <dbReference type="PROSITE" id="PS50090"/>
    </source>
</evidence>
<evidence type="ECO:0000256" key="2">
    <source>
        <dbReference type="SAM" id="MobiDB-lite"/>
    </source>
</evidence>
<keyword evidence="6" id="KW-1185">Reference proteome</keyword>
<dbReference type="InterPro" id="IPR009057">
    <property type="entry name" value="Homeodomain-like_sf"/>
</dbReference>
<dbReference type="EMBL" id="FQNC01000046">
    <property type="protein sequence ID" value="SGY67535.1"/>
    <property type="molecule type" value="Genomic_DNA"/>
</dbReference>
<dbReference type="SUPFAM" id="SSF46689">
    <property type="entry name" value="Homeodomain-like"/>
    <property type="match status" value="1"/>
</dbReference>
<feature type="region of interest" description="Disordered" evidence="2">
    <location>
        <begin position="423"/>
        <end position="526"/>
    </location>
</feature>
<dbReference type="InterPro" id="IPR017930">
    <property type="entry name" value="Myb_dom"/>
</dbReference>
<dbReference type="CDD" id="cd00167">
    <property type="entry name" value="SANT"/>
    <property type="match status" value="1"/>
</dbReference>